<dbReference type="EMBL" id="JADEXP010000023">
    <property type="protein sequence ID" value="MBE9065963.1"/>
    <property type="molecule type" value="Genomic_DNA"/>
</dbReference>
<keyword evidence="2" id="KW-1185">Reference proteome</keyword>
<sequence length="72" mass="8117">MAELSTTHPIDKSLCQVNQRFKAARLGLQVERRGERLNLRGTLPPRPGSPKLRSYQQRLPLKLPATKAGLKQ</sequence>
<name>A0A928X3N9_LEPEC</name>
<dbReference type="Proteomes" id="UP000615026">
    <property type="component" value="Unassembled WGS sequence"/>
</dbReference>
<dbReference type="AlphaFoldDB" id="A0A928X3N9"/>
<gene>
    <name evidence="1" type="ORF">IQ260_04785</name>
</gene>
<accession>A0A928X3N9</accession>
<organism evidence="1 2">
    <name type="scientific">Leptolyngbya cf. ectocarpi LEGE 11479</name>
    <dbReference type="NCBI Taxonomy" id="1828722"/>
    <lineage>
        <taxon>Bacteria</taxon>
        <taxon>Bacillati</taxon>
        <taxon>Cyanobacteriota</taxon>
        <taxon>Cyanophyceae</taxon>
        <taxon>Leptolyngbyales</taxon>
        <taxon>Leptolyngbyaceae</taxon>
        <taxon>Leptolyngbya group</taxon>
        <taxon>Leptolyngbya</taxon>
    </lineage>
</organism>
<comment type="caution">
    <text evidence="1">The sequence shown here is derived from an EMBL/GenBank/DDBJ whole genome shotgun (WGS) entry which is preliminary data.</text>
</comment>
<evidence type="ECO:0000313" key="2">
    <source>
        <dbReference type="Proteomes" id="UP000615026"/>
    </source>
</evidence>
<protein>
    <submittedName>
        <fullName evidence="1">Site-specific integrase</fullName>
    </submittedName>
</protein>
<feature type="non-terminal residue" evidence="1">
    <location>
        <position position="72"/>
    </location>
</feature>
<reference evidence="1" key="1">
    <citation type="submission" date="2020-10" db="EMBL/GenBank/DDBJ databases">
        <authorList>
            <person name="Castelo-Branco R."/>
            <person name="Eusebio N."/>
            <person name="Adriana R."/>
            <person name="Vieira A."/>
            <person name="Brugerolle De Fraissinette N."/>
            <person name="Rezende De Castro R."/>
            <person name="Schneider M.P."/>
            <person name="Vasconcelos V."/>
            <person name="Leao P.N."/>
        </authorList>
    </citation>
    <scope>NUCLEOTIDE SEQUENCE</scope>
    <source>
        <strain evidence="1">LEGE 11479</strain>
    </source>
</reference>
<evidence type="ECO:0000313" key="1">
    <source>
        <dbReference type="EMBL" id="MBE9065963.1"/>
    </source>
</evidence>
<proteinExistence type="predicted"/>